<keyword evidence="3" id="KW-1185">Reference proteome</keyword>
<dbReference type="Proteomes" id="UP000823388">
    <property type="component" value="Chromosome 1K"/>
</dbReference>
<feature type="signal peptide" evidence="1">
    <location>
        <begin position="1"/>
        <end position="27"/>
    </location>
</feature>
<organism evidence="2 3">
    <name type="scientific">Panicum virgatum</name>
    <name type="common">Blackwell switchgrass</name>
    <dbReference type="NCBI Taxonomy" id="38727"/>
    <lineage>
        <taxon>Eukaryota</taxon>
        <taxon>Viridiplantae</taxon>
        <taxon>Streptophyta</taxon>
        <taxon>Embryophyta</taxon>
        <taxon>Tracheophyta</taxon>
        <taxon>Spermatophyta</taxon>
        <taxon>Magnoliopsida</taxon>
        <taxon>Liliopsida</taxon>
        <taxon>Poales</taxon>
        <taxon>Poaceae</taxon>
        <taxon>PACMAD clade</taxon>
        <taxon>Panicoideae</taxon>
        <taxon>Panicodae</taxon>
        <taxon>Paniceae</taxon>
        <taxon>Panicinae</taxon>
        <taxon>Panicum</taxon>
        <taxon>Panicum sect. Hiantes</taxon>
    </lineage>
</organism>
<reference evidence="2" key="1">
    <citation type="submission" date="2020-05" db="EMBL/GenBank/DDBJ databases">
        <title>WGS assembly of Panicum virgatum.</title>
        <authorList>
            <person name="Lovell J.T."/>
            <person name="Jenkins J."/>
            <person name="Shu S."/>
            <person name="Juenger T.E."/>
            <person name="Schmutz J."/>
        </authorList>
    </citation>
    <scope>NUCLEOTIDE SEQUENCE</scope>
    <source>
        <strain evidence="2">AP13</strain>
    </source>
</reference>
<keyword evidence="1" id="KW-0732">Signal</keyword>
<evidence type="ECO:0000256" key="1">
    <source>
        <dbReference type="SAM" id="SignalP"/>
    </source>
</evidence>
<evidence type="ECO:0000313" key="3">
    <source>
        <dbReference type="Proteomes" id="UP000823388"/>
    </source>
</evidence>
<sequence length="138" mass="15574">MCGRIWAAIGWPHYWLCFLRLGRLCSPAGRPVPCSDLQQITNVNEIETVKAPRLAYANQSNCPSLDHTEILKTSDFSAKKTSKQPSIHPPEPKYTKEVHVKQIKNSQKGKQIKDTTTQTESMAENTAIICNCFTNVNW</sequence>
<accession>A0A8T0XFP4</accession>
<gene>
    <name evidence="2" type="ORF">PVAP13_1KG103477</name>
</gene>
<comment type="caution">
    <text evidence="2">The sequence shown here is derived from an EMBL/GenBank/DDBJ whole genome shotgun (WGS) entry which is preliminary data.</text>
</comment>
<feature type="chain" id="PRO_5035935720" description="Secreted protein" evidence="1">
    <location>
        <begin position="28"/>
        <end position="138"/>
    </location>
</feature>
<evidence type="ECO:0000313" key="2">
    <source>
        <dbReference type="EMBL" id="KAG2656736.1"/>
    </source>
</evidence>
<proteinExistence type="predicted"/>
<evidence type="ECO:0008006" key="4">
    <source>
        <dbReference type="Google" id="ProtNLM"/>
    </source>
</evidence>
<dbReference type="EMBL" id="CM029037">
    <property type="protein sequence ID" value="KAG2656736.1"/>
    <property type="molecule type" value="Genomic_DNA"/>
</dbReference>
<name>A0A8T0XFP4_PANVG</name>
<protein>
    <recommendedName>
        <fullName evidence="4">Secreted protein</fullName>
    </recommendedName>
</protein>
<dbReference type="AlphaFoldDB" id="A0A8T0XFP4"/>